<dbReference type="InterPro" id="IPR004685">
    <property type="entry name" value="Brnchd-chn_aa_trnsp_Livcs"/>
</dbReference>
<evidence type="ECO:0000256" key="6">
    <source>
        <dbReference type="ARBA" id="ARBA00022970"/>
    </source>
</evidence>
<feature type="transmembrane region" description="Helical" evidence="9">
    <location>
        <begin position="116"/>
        <end position="134"/>
    </location>
</feature>
<dbReference type="RefSeq" id="WP_005951367.1">
    <property type="nucleotide sequence ID" value="NZ_CP136423.1"/>
</dbReference>
<name>C0CQY0_BLAHS</name>
<dbReference type="GO" id="GO:0015820">
    <property type="term" value="P:L-leucine transport"/>
    <property type="evidence" value="ECO:0007669"/>
    <property type="project" value="TreeGrafter"/>
</dbReference>
<comment type="function">
    <text evidence="9">Component of the transport system for branched-chain amino acids.</text>
</comment>
<evidence type="ECO:0000256" key="1">
    <source>
        <dbReference type="ARBA" id="ARBA00004651"/>
    </source>
</evidence>
<comment type="caution">
    <text evidence="10">The sequence shown here is derived from an EMBL/GenBank/DDBJ whole genome shotgun (WGS) entry which is preliminary data.</text>
</comment>
<gene>
    <name evidence="10" type="ORF">RUMHYD_03293</name>
</gene>
<keyword evidence="8 9" id="KW-0472">Membrane</keyword>
<dbReference type="Gene3D" id="1.20.1740.10">
    <property type="entry name" value="Amino acid/polyamine transporter I"/>
    <property type="match status" value="1"/>
</dbReference>
<dbReference type="GeneID" id="86822870"/>
<feature type="transmembrane region" description="Helical" evidence="9">
    <location>
        <begin position="339"/>
        <end position="356"/>
    </location>
</feature>
<dbReference type="Pfam" id="PF05525">
    <property type="entry name" value="Branch_AA_trans"/>
    <property type="match status" value="1"/>
</dbReference>
<dbReference type="PANTHER" id="PTHR30588:SF0">
    <property type="entry name" value="BRANCHED-CHAIN AMINO ACID PERMEASE BRNQ"/>
    <property type="match status" value="1"/>
</dbReference>
<evidence type="ECO:0000256" key="3">
    <source>
        <dbReference type="ARBA" id="ARBA00022448"/>
    </source>
</evidence>
<keyword evidence="3 9" id="KW-0813">Transport</keyword>
<evidence type="ECO:0000313" key="11">
    <source>
        <dbReference type="Proteomes" id="UP000003100"/>
    </source>
</evidence>
<evidence type="ECO:0000256" key="9">
    <source>
        <dbReference type="RuleBase" id="RU362122"/>
    </source>
</evidence>
<feature type="transmembrane region" description="Helical" evidence="9">
    <location>
        <begin position="275"/>
        <end position="300"/>
    </location>
</feature>
<feature type="transmembrane region" description="Helical" evidence="9">
    <location>
        <begin position="146"/>
        <end position="164"/>
    </location>
</feature>
<feature type="transmembrane region" description="Helical" evidence="9">
    <location>
        <begin position="7"/>
        <end position="27"/>
    </location>
</feature>
<dbReference type="GO" id="GO:0005304">
    <property type="term" value="F:L-valine transmembrane transporter activity"/>
    <property type="evidence" value="ECO:0007669"/>
    <property type="project" value="TreeGrafter"/>
</dbReference>
<feature type="transmembrane region" description="Helical" evidence="9">
    <location>
        <begin position="225"/>
        <end position="247"/>
    </location>
</feature>
<reference evidence="10 11" key="2">
    <citation type="submission" date="2009-02" db="EMBL/GenBank/DDBJ databases">
        <title>Draft genome sequence of Blautia hydrogenotrophica DSM 10507 (Ruminococcus hydrogenotrophicus DSM 10507).</title>
        <authorList>
            <person name="Sudarsanam P."/>
            <person name="Ley R."/>
            <person name="Guruge J."/>
            <person name="Turnbaugh P.J."/>
            <person name="Mahowald M."/>
            <person name="Liep D."/>
            <person name="Gordon J."/>
        </authorList>
    </citation>
    <scope>NUCLEOTIDE SEQUENCE [LARGE SCALE GENOMIC DNA]</scope>
    <source>
        <strain evidence="11">DSM 10507 / JCM 14656 / S5a33</strain>
    </source>
</reference>
<dbReference type="eggNOG" id="COG1114">
    <property type="taxonomic scope" value="Bacteria"/>
</dbReference>
<comment type="subcellular location">
    <subcellularLocation>
        <location evidence="1 9">Cell membrane</location>
        <topology evidence="1 9">Multi-pass membrane protein</topology>
    </subcellularLocation>
</comment>
<evidence type="ECO:0000256" key="2">
    <source>
        <dbReference type="ARBA" id="ARBA00008540"/>
    </source>
</evidence>
<dbReference type="EMBL" id="ACBZ01000176">
    <property type="protein sequence ID" value="EEG47821.1"/>
    <property type="molecule type" value="Genomic_DNA"/>
</dbReference>
<evidence type="ECO:0000313" key="10">
    <source>
        <dbReference type="EMBL" id="EEG47821.1"/>
    </source>
</evidence>
<dbReference type="GO" id="GO:0015188">
    <property type="term" value="F:L-isoleucine transmembrane transporter activity"/>
    <property type="evidence" value="ECO:0007669"/>
    <property type="project" value="TreeGrafter"/>
</dbReference>
<feature type="transmembrane region" description="Helical" evidence="9">
    <location>
        <begin position="392"/>
        <end position="413"/>
    </location>
</feature>
<feature type="transmembrane region" description="Helical" evidence="9">
    <location>
        <begin position="39"/>
        <end position="59"/>
    </location>
</feature>
<dbReference type="NCBIfam" id="TIGR00796">
    <property type="entry name" value="livcs"/>
    <property type="match status" value="1"/>
</dbReference>
<feature type="transmembrane region" description="Helical" evidence="9">
    <location>
        <begin position="368"/>
        <end position="386"/>
    </location>
</feature>
<sequence length="422" mass="44626">MSKKNFDIIIIGFAVFATFFGAGNLIFPPHLGVLAGQEWYTAFAGFLVGDVVLCILAVVVSCKYETKGIGVLSRVGEKFSTIVGCVMLACIGPLMSIPRTGATTFEISIQPLFPEANPIVFSVIFFAITLVLTIRPSKVVDNVGKFLTPALLIALAILIIKGFLTPLGEVRPEPYVEDLFAYGLTQGYQTMDAFGGTVIALLVIASVVGKGYVDKKDQVSMIGKAGIVAGICLALVYGGLCIVGTTVSTQYDAGIDQTALVVAITSALLGNGGQILLGIIIALACLTTAIGTTSAIAQFFVGVCNNKVKYEWIVIGFCVFSAVISNFGVSTIIQFSGPILSVIYPVVIAMVLLSIFTEKIKNDNTFRFAAYVALVISILTVANVPIMQKLPLASFGLNWLVPVAIAAAIGFFIPSKKKGFVE</sequence>
<keyword evidence="4" id="KW-1003">Cell membrane</keyword>
<dbReference type="GO" id="GO:0015190">
    <property type="term" value="F:L-leucine transmembrane transporter activity"/>
    <property type="evidence" value="ECO:0007669"/>
    <property type="project" value="TreeGrafter"/>
</dbReference>
<protein>
    <recommendedName>
        <fullName evidence="9">Branched-chain amino acid transport system carrier protein</fullName>
    </recommendedName>
</protein>
<evidence type="ECO:0000256" key="7">
    <source>
        <dbReference type="ARBA" id="ARBA00022989"/>
    </source>
</evidence>
<dbReference type="HOGENOM" id="CLU_036807_0_2_9"/>
<proteinExistence type="inferred from homology"/>
<feature type="transmembrane region" description="Helical" evidence="9">
    <location>
        <begin position="193"/>
        <end position="213"/>
    </location>
</feature>
<keyword evidence="5 9" id="KW-0812">Transmembrane</keyword>
<dbReference type="PATRIC" id="fig|476272.21.peg.1420"/>
<evidence type="ECO:0000256" key="8">
    <source>
        <dbReference type="ARBA" id="ARBA00023136"/>
    </source>
</evidence>
<keyword evidence="11" id="KW-1185">Reference proteome</keyword>
<feature type="transmembrane region" description="Helical" evidence="9">
    <location>
        <begin position="79"/>
        <end position="96"/>
    </location>
</feature>
<dbReference type="Proteomes" id="UP000003100">
    <property type="component" value="Unassembled WGS sequence"/>
</dbReference>
<dbReference type="PANTHER" id="PTHR30588">
    <property type="entry name" value="BRANCHED-CHAIN AMINO ACID TRANSPORT SYSTEM 2 CARRIER PROTEIN"/>
    <property type="match status" value="1"/>
</dbReference>
<feature type="transmembrane region" description="Helical" evidence="9">
    <location>
        <begin position="312"/>
        <end position="333"/>
    </location>
</feature>
<evidence type="ECO:0000256" key="5">
    <source>
        <dbReference type="ARBA" id="ARBA00022692"/>
    </source>
</evidence>
<accession>C0CQY0</accession>
<reference evidence="10 11" key="1">
    <citation type="submission" date="2009-01" db="EMBL/GenBank/DDBJ databases">
        <authorList>
            <person name="Fulton L."/>
            <person name="Clifton S."/>
            <person name="Fulton B."/>
            <person name="Xu J."/>
            <person name="Minx P."/>
            <person name="Pepin K.H."/>
            <person name="Johnson M."/>
            <person name="Bhonagiri V."/>
            <person name="Nash W.E."/>
            <person name="Mardis E.R."/>
            <person name="Wilson R.K."/>
        </authorList>
    </citation>
    <scope>NUCLEOTIDE SEQUENCE [LARGE SCALE GENOMIC DNA]</scope>
    <source>
        <strain evidence="11">DSM 10507 / JCM 14656 / S5a33</strain>
    </source>
</reference>
<keyword evidence="7 9" id="KW-1133">Transmembrane helix</keyword>
<organism evidence="10 11">
    <name type="scientific">Blautia hydrogenotrophica (strain DSM 10507 / JCM 14656 / S5a33)</name>
    <name type="common">Ruminococcus hydrogenotrophicus</name>
    <dbReference type="NCBI Taxonomy" id="476272"/>
    <lineage>
        <taxon>Bacteria</taxon>
        <taxon>Bacillati</taxon>
        <taxon>Bacillota</taxon>
        <taxon>Clostridia</taxon>
        <taxon>Lachnospirales</taxon>
        <taxon>Lachnospiraceae</taxon>
        <taxon>Blautia</taxon>
    </lineage>
</organism>
<dbReference type="GO" id="GO:0005886">
    <property type="term" value="C:plasma membrane"/>
    <property type="evidence" value="ECO:0007669"/>
    <property type="project" value="UniProtKB-SubCell"/>
</dbReference>
<dbReference type="AlphaFoldDB" id="C0CQY0"/>
<comment type="similarity">
    <text evidence="2 9">Belongs to the branched chain amino acid transporter family.</text>
</comment>
<keyword evidence="6 9" id="KW-0029">Amino-acid transport</keyword>
<dbReference type="GO" id="GO:0015818">
    <property type="term" value="P:isoleucine transport"/>
    <property type="evidence" value="ECO:0007669"/>
    <property type="project" value="TreeGrafter"/>
</dbReference>
<evidence type="ECO:0000256" key="4">
    <source>
        <dbReference type="ARBA" id="ARBA00022475"/>
    </source>
</evidence>